<dbReference type="InterPro" id="IPR052165">
    <property type="entry name" value="Membrane_assoc_protease"/>
</dbReference>
<sequence length="151" mass="16444">MISALASELGPWSWWIIGLVFLGLEILIPGVFLLWIGLAALVVGALSFMFWDMAAWSWQLQFLIFAVLSLVFAMVGRRVSRAGGDSDQPMLNRRVEGLVGRTATLEEPIAEGQGRIRLDDTTWIVHGPELPAGARVRIVAAQSGSLTVEAV</sequence>
<keyword evidence="4 5" id="KW-0472">Membrane</keyword>
<evidence type="ECO:0000259" key="6">
    <source>
        <dbReference type="Pfam" id="PF01957"/>
    </source>
</evidence>
<dbReference type="Gene3D" id="2.40.50.140">
    <property type="entry name" value="Nucleic acid-binding proteins"/>
    <property type="match status" value="1"/>
</dbReference>
<dbReference type="GO" id="GO:0006508">
    <property type="term" value="P:proteolysis"/>
    <property type="evidence" value="ECO:0007669"/>
    <property type="project" value="UniProtKB-KW"/>
</dbReference>
<name>A9D1I2_HOEPD</name>
<dbReference type="RefSeq" id="WP_007198881.1">
    <property type="nucleotide sequence ID" value="NZ_CM002917.1"/>
</dbReference>
<keyword evidence="8" id="KW-1185">Reference proteome</keyword>
<keyword evidence="3 5" id="KW-1133">Transmembrane helix</keyword>
<evidence type="ECO:0000256" key="5">
    <source>
        <dbReference type="SAM" id="Phobius"/>
    </source>
</evidence>
<dbReference type="PANTHER" id="PTHR33507">
    <property type="entry name" value="INNER MEMBRANE PROTEIN YBBJ"/>
    <property type="match status" value="1"/>
</dbReference>
<dbReference type="STRING" id="411684.HPDFL43_15627"/>
<dbReference type="HOGENOM" id="CLU_116732_4_3_5"/>
<dbReference type="InterPro" id="IPR002810">
    <property type="entry name" value="NfeD-like_C"/>
</dbReference>
<reference evidence="7 8" key="2">
    <citation type="submission" date="2012-06" db="EMBL/GenBank/DDBJ databases">
        <authorList>
            <person name="Fiebig A."/>
        </authorList>
    </citation>
    <scope>NUCLEOTIDE SEQUENCE [LARGE SCALE GENOMIC DNA]</scope>
    <source>
        <strain evidence="7 8">DFL-43</strain>
    </source>
</reference>
<evidence type="ECO:0000256" key="4">
    <source>
        <dbReference type="ARBA" id="ARBA00023136"/>
    </source>
</evidence>
<keyword evidence="7" id="KW-0378">Hydrolase</keyword>
<evidence type="ECO:0000256" key="1">
    <source>
        <dbReference type="ARBA" id="ARBA00004141"/>
    </source>
</evidence>
<accession>A9D1I2</accession>
<protein>
    <submittedName>
        <fullName evidence="7">Membrane protein implicated in regulation of membrane protease activity</fullName>
    </submittedName>
</protein>
<feature type="transmembrane region" description="Helical" evidence="5">
    <location>
        <begin position="57"/>
        <end position="76"/>
    </location>
</feature>
<dbReference type="EMBL" id="ABIA03000004">
    <property type="protein sequence ID" value="EDQ34441.1"/>
    <property type="molecule type" value="Genomic_DNA"/>
</dbReference>
<dbReference type="Proteomes" id="UP000004291">
    <property type="component" value="Chromosome"/>
</dbReference>
<dbReference type="AlphaFoldDB" id="A9D1I2"/>
<proteinExistence type="predicted"/>
<dbReference type="OrthoDB" id="9810336at2"/>
<feature type="transmembrane region" description="Helical" evidence="5">
    <location>
        <begin position="12"/>
        <end position="28"/>
    </location>
</feature>
<comment type="subcellular location">
    <subcellularLocation>
        <location evidence="1">Membrane</location>
        <topology evidence="1">Multi-pass membrane protein</topology>
    </subcellularLocation>
</comment>
<dbReference type="InterPro" id="IPR012340">
    <property type="entry name" value="NA-bd_OB-fold"/>
</dbReference>
<reference evidence="7 8" key="1">
    <citation type="submission" date="2007-10" db="EMBL/GenBank/DDBJ databases">
        <authorList>
            <person name="Wagner-Dobler I."/>
            <person name="Ferriera S."/>
            <person name="Johnson J."/>
            <person name="Kravitz S."/>
            <person name="Beeson K."/>
            <person name="Sutton G."/>
            <person name="Rogers Y.-H."/>
            <person name="Friedman R."/>
            <person name="Frazier M."/>
            <person name="Venter J.C."/>
        </authorList>
    </citation>
    <scope>NUCLEOTIDE SEQUENCE [LARGE SCALE GENOMIC DNA]</scope>
    <source>
        <strain evidence="7 8">DFL-43</strain>
    </source>
</reference>
<evidence type="ECO:0000313" key="7">
    <source>
        <dbReference type="EMBL" id="EDQ34441.1"/>
    </source>
</evidence>
<comment type="caution">
    <text evidence="7">The sequence shown here is derived from an EMBL/GenBank/DDBJ whole genome shotgun (WGS) entry which is preliminary data.</text>
</comment>
<gene>
    <name evidence="7" type="ORF">HPDFL43_15627</name>
</gene>
<keyword evidence="7" id="KW-0645">Protease</keyword>
<evidence type="ECO:0000313" key="8">
    <source>
        <dbReference type="Proteomes" id="UP000004291"/>
    </source>
</evidence>
<keyword evidence="2 5" id="KW-0812">Transmembrane</keyword>
<evidence type="ECO:0000256" key="2">
    <source>
        <dbReference type="ARBA" id="ARBA00022692"/>
    </source>
</evidence>
<feature type="domain" description="NfeD-like C-terminal" evidence="6">
    <location>
        <begin position="95"/>
        <end position="149"/>
    </location>
</feature>
<dbReference type="Pfam" id="PF01957">
    <property type="entry name" value="NfeD"/>
    <property type="match status" value="1"/>
</dbReference>
<dbReference type="GO" id="GO:0008233">
    <property type="term" value="F:peptidase activity"/>
    <property type="evidence" value="ECO:0007669"/>
    <property type="project" value="UniProtKB-KW"/>
</dbReference>
<dbReference type="eggNOG" id="COG1585">
    <property type="taxonomic scope" value="Bacteria"/>
</dbReference>
<dbReference type="GO" id="GO:0005886">
    <property type="term" value="C:plasma membrane"/>
    <property type="evidence" value="ECO:0007669"/>
    <property type="project" value="TreeGrafter"/>
</dbReference>
<organism evidence="7 8">
    <name type="scientific">Hoeflea phototrophica (strain DSM 17068 / NCIMB 14078 / DFL-43)</name>
    <dbReference type="NCBI Taxonomy" id="411684"/>
    <lineage>
        <taxon>Bacteria</taxon>
        <taxon>Pseudomonadati</taxon>
        <taxon>Pseudomonadota</taxon>
        <taxon>Alphaproteobacteria</taxon>
        <taxon>Hyphomicrobiales</taxon>
        <taxon>Rhizobiaceae</taxon>
        <taxon>Hoeflea</taxon>
    </lineage>
</organism>
<evidence type="ECO:0000256" key="3">
    <source>
        <dbReference type="ARBA" id="ARBA00022989"/>
    </source>
</evidence>
<dbReference type="PANTHER" id="PTHR33507:SF3">
    <property type="entry name" value="INNER MEMBRANE PROTEIN YBBJ"/>
    <property type="match status" value="1"/>
</dbReference>